<name>A0A7D9EEF6_PARCT</name>
<reference evidence="2" key="1">
    <citation type="submission" date="2020-04" db="EMBL/GenBank/DDBJ databases">
        <authorList>
            <person name="Alioto T."/>
            <person name="Alioto T."/>
            <person name="Gomez Garrido J."/>
        </authorList>
    </citation>
    <scope>NUCLEOTIDE SEQUENCE</scope>
    <source>
        <strain evidence="2">A484AB</strain>
    </source>
</reference>
<dbReference type="OrthoDB" id="7417618at2759"/>
<feature type="region of interest" description="Disordered" evidence="1">
    <location>
        <begin position="1"/>
        <end position="46"/>
    </location>
</feature>
<accession>A0A7D9EEF6</accession>
<dbReference type="InterPro" id="IPR004244">
    <property type="entry name" value="Transposase_22"/>
</dbReference>
<dbReference type="AlphaFoldDB" id="A0A7D9EEF6"/>
<evidence type="ECO:0000313" key="3">
    <source>
        <dbReference type="Proteomes" id="UP001152795"/>
    </source>
</evidence>
<dbReference type="Gene3D" id="3.30.70.1820">
    <property type="entry name" value="L1 transposable element, RRM domain"/>
    <property type="match status" value="1"/>
</dbReference>
<keyword evidence="3" id="KW-1185">Reference proteome</keyword>
<dbReference type="Proteomes" id="UP001152795">
    <property type="component" value="Unassembled WGS sequence"/>
</dbReference>
<proteinExistence type="predicted"/>
<organism evidence="2 3">
    <name type="scientific">Paramuricea clavata</name>
    <name type="common">Red gorgonian</name>
    <name type="synonym">Violescent sea-whip</name>
    <dbReference type="NCBI Taxonomy" id="317549"/>
    <lineage>
        <taxon>Eukaryota</taxon>
        <taxon>Metazoa</taxon>
        <taxon>Cnidaria</taxon>
        <taxon>Anthozoa</taxon>
        <taxon>Octocorallia</taxon>
        <taxon>Malacalcyonacea</taxon>
        <taxon>Plexauridae</taxon>
        <taxon>Paramuricea</taxon>
    </lineage>
</organism>
<dbReference type="EMBL" id="CACRXK020005160">
    <property type="protein sequence ID" value="CAB4005314.1"/>
    <property type="molecule type" value="Genomic_DNA"/>
</dbReference>
<dbReference type="PANTHER" id="PTHR11505">
    <property type="entry name" value="L1 TRANSPOSABLE ELEMENT-RELATED"/>
    <property type="match status" value="1"/>
</dbReference>
<protein>
    <submittedName>
        <fullName evidence="2">Uncharacterized protein</fullName>
    </submittedName>
</protein>
<sequence>MAYVKHGSKRSAQNQKNSPLNTPVKESRSKMPRVSDTPMKKEEENQKKTINMEDIYEMMAAMSEKLKKLDKLDMIEERIKGIEDQLKSVKHSVEFAHDEIEDIKKANERTVEIDKKTQERLIELEAINTKLLNSVIDLKARSMRDNLIFYNINEKEGENTTSLIHNILEEHLGIENASINVKIDRSHRMGSKKSDTKPRPIVAKFNYYQHREQARLNAKKLKGTGIAISEQFPEEIARIRKSLYPELKKAKAQGRKVQMIRDKLIIDGQVFKPADQNK</sequence>
<evidence type="ECO:0000256" key="1">
    <source>
        <dbReference type="SAM" id="MobiDB-lite"/>
    </source>
</evidence>
<evidence type="ECO:0000313" key="2">
    <source>
        <dbReference type="EMBL" id="CAB4005314.1"/>
    </source>
</evidence>
<comment type="caution">
    <text evidence="2">The sequence shown here is derived from an EMBL/GenBank/DDBJ whole genome shotgun (WGS) entry which is preliminary data.</text>
</comment>
<feature type="compositionally biased region" description="Polar residues" evidence="1">
    <location>
        <begin position="10"/>
        <end position="21"/>
    </location>
</feature>
<gene>
    <name evidence="2" type="ORF">PACLA_8A013496</name>
</gene>